<dbReference type="InterPro" id="IPR052337">
    <property type="entry name" value="SAT4-like"/>
</dbReference>
<comment type="subcellular location">
    <subcellularLocation>
        <location evidence="1">Membrane</location>
        <topology evidence="1">Multi-pass membrane protein</topology>
    </subcellularLocation>
</comment>
<keyword evidence="4 7" id="KW-0472">Membrane</keyword>
<evidence type="ECO:0000256" key="6">
    <source>
        <dbReference type="SAM" id="MobiDB-lite"/>
    </source>
</evidence>
<accession>A0AA39YIR2</accession>
<keyword evidence="2 7" id="KW-0812">Transmembrane</keyword>
<feature type="compositionally biased region" description="Basic and acidic residues" evidence="6">
    <location>
        <begin position="369"/>
        <end position="383"/>
    </location>
</feature>
<feature type="region of interest" description="Disordered" evidence="6">
    <location>
        <begin position="369"/>
        <end position="414"/>
    </location>
</feature>
<feature type="transmembrane region" description="Helical" evidence="7">
    <location>
        <begin position="262"/>
        <end position="285"/>
    </location>
</feature>
<gene>
    <name evidence="9" type="ORF">B0T16DRAFT_110725</name>
</gene>
<feature type="domain" description="Rhodopsin" evidence="8">
    <location>
        <begin position="51"/>
        <end position="294"/>
    </location>
</feature>
<dbReference type="PANTHER" id="PTHR33048:SF131">
    <property type="entry name" value="INTEGRAL MEMBRANE PROTEIN"/>
    <property type="match status" value="1"/>
</dbReference>
<organism evidence="9 10">
    <name type="scientific">Cercophora newfieldiana</name>
    <dbReference type="NCBI Taxonomy" id="92897"/>
    <lineage>
        <taxon>Eukaryota</taxon>
        <taxon>Fungi</taxon>
        <taxon>Dikarya</taxon>
        <taxon>Ascomycota</taxon>
        <taxon>Pezizomycotina</taxon>
        <taxon>Sordariomycetes</taxon>
        <taxon>Sordariomycetidae</taxon>
        <taxon>Sordariales</taxon>
        <taxon>Lasiosphaeriaceae</taxon>
        <taxon>Cercophora</taxon>
    </lineage>
</organism>
<evidence type="ECO:0000256" key="5">
    <source>
        <dbReference type="ARBA" id="ARBA00038359"/>
    </source>
</evidence>
<dbReference type="GO" id="GO:0016020">
    <property type="term" value="C:membrane"/>
    <property type="evidence" value="ECO:0007669"/>
    <property type="project" value="UniProtKB-SubCell"/>
</dbReference>
<proteinExistence type="inferred from homology"/>
<feature type="transmembrane region" description="Helical" evidence="7">
    <location>
        <begin position="193"/>
        <end position="218"/>
    </location>
</feature>
<dbReference type="InterPro" id="IPR049326">
    <property type="entry name" value="Rhodopsin_dom_fungi"/>
</dbReference>
<dbReference type="AlphaFoldDB" id="A0AA39YIR2"/>
<feature type="transmembrane region" description="Helical" evidence="7">
    <location>
        <begin position="33"/>
        <end position="51"/>
    </location>
</feature>
<feature type="transmembrane region" description="Helical" evidence="7">
    <location>
        <begin position="63"/>
        <end position="87"/>
    </location>
</feature>
<feature type="transmembrane region" description="Helical" evidence="7">
    <location>
        <begin position="150"/>
        <end position="173"/>
    </location>
</feature>
<evidence type="ECO:0000256" key="4">
    <source>
        <dbReference type="ARBA" id="ARBA00023136"/>
    </source>
</evidence>
<keyword evidence="3 7" id="KW-1133">Transmembrane helix</keyword>
<name>A0AA39YIR2_9PEZI</name>
<keyword evidence="10" id="KW-1185">Reference proteome</keyword>
<feature type="compositionally biased region" description="Gly residues" evidence="6">
    <location>
        <begin position="385"/>
        <end position="403"/>
    </location>
</feature>
<sequence length="414" mass="45438">MLGHSRRDINDVIPSAEDLKNYDLTDKSSLTGMIWQVNITFIVLVSVVMLLRLYTRARITHQFFVDDILAIFAALFILVSSATSLVATQYGLGKHIWNIPFPFENVIFSVKKCVQLMYVAHVFYAAGTAFTKLSIITSYLRIFPHDVLRIVLYVTAVVCTGIGISAIFVTIFQCSPVHAAWDFTVEGSQCITFVNFLYANAAISTVADVVLVVAPLPFFWSLSLPLRQRLVICVLFGVGFIALAASVVRIRFLRDVQGLDVTYYLVSPLNMTIIECSLGIICISIPPMRPLFKKLAPGLLTSYISRHTGAARSRTGASKLFSSSGNDGVSAAEQGVRVRKEVTVTVEDMDREIDRQLMEFELDDRKRGDSKEGLVFREEKVEGRGPTGNGNGDGNGPGNGNGRGSRSFGAGEAV</sequence>
<dbReference type="PANTHER" id="PTHR33048">
    <property type="entry name" value="PTH11-LIKE INTEGRAL MEMBRANE PROTEIN (AFU_ORTHOLOGUE AFUA_5G11245)"/>
    <property type="match status" value="1"/>
</dbReference>
<dbReference type="Proteomes" id="UP001174936">
    <property type="component" value="Unassembled WGS sequence"/>
</dbReference>
<evidence type="ECO:0000313" key="9">
    <source>
        <dbReference type="EMBL" id="KAK0653064.1"/>
    </source>
</evidence>
<evidence type="ECO:0000259" key="8">
    <source>
        <dbReference type="Pfam" id="PF20684"/>
    </source>
</evidence>
<evidence type="ECO:0000256" key="1">
    <source>
        <dbReference type="ARBA" id="ARBA00004141"/>
    </source>
</evidence>
<feature type="transmembrane region" description="Helical" evidence="7">
    <location>
        <begin position="230"/>
        <end position="250"/>
    </location>
</feature>
<dbReference type="EMBL" id="JAULSV010000002">
    <property type="protein sequence ID" value="KAK0653064.1"/>
    <property type="molecule type" value="Genomic_DNA"/>
</dbReference>
<comment type="caution">
    <text evidence="9">The sequence shown here is derived from an EMBL/GenBank/DDBJ whole genome shotgun (WGS) entry which is preliminary data.</text>
</comment>
<dbReference type="Pfam" id="PF20684">
    <property type="entry name" value="Fung_rhodopsin"/>
    <property type="match status" value="1"/>
</dbReference>
<evidence type="ECO:0000256" key="3">
    <source>
        <dbReference type="ARBA" id="ARBA00022989"/>
    </source>
</evidence>
<evidence type="ECO:0000313" key="10">
    <source>
        <dbReference type="Proteomes" id="UP001174936"/>
    </source>
</evidence>
<feature type="transmembrane region" description="Helical" evidence="7">
    <location>
        <begin position="122"/>
        <end position="143"/>
    </location>
</feature>
<evidence type="ECO:0000256" key="7">
    <source>
        <dbReference type="SAM" id="Phobius"/>
    </source>
</evidence>
<evidence type="ECO:0000256" key="2">
    <source>
        <dbReference type="ARBA" id="ARBA00022692"/>
    </source>
</evidence>
<protein>
    <recommendedName>
        <fullName evidence="8">Rhodopsin domain-containing protein</fullName>
    </recommendedName>
</protein>
<reference evidence="9" key="1">
    <citation type="submission" date="2023-06" db="EMBL/GenBank/DDBJ databases">
        <title>Genome-scale phylogeny and comparative genomics of the fungal order Sordariales.</title>
        <authorList>
            <consortium name="Lawrence Berkeley National Laboratory"/>
            <person name="Hensen N."/>
            <person name="Bonometti L."/>
            <person name="Westerberg I."/>
            <person name="Brannstrom I.O."/>
            <person name="Guillou S."/>
            <person name="Cros-Aarteil S."/>
            <person name="Calhoun S."/>
            <person name="Haridas S."/>
            <person name="Kuo A."/>
            <person name="Mondo S."/>
            <person name="Pangilinan J."/>
            <person name="Riley R."/>
            <person name="Labutti K."/>
            <person name="Andreopoulos B."/>
            <person name="Lipzen A."/>
            <person name="Chen C."/>
            <person name="Yanf M."/>
            <person name="Daum C."/>
            <person name="Ng V."/>
            <person name="Clum A."/>
            <person name="Steindorff A."/>
            <person name="Ohm R."/>
            <person name="Martin F."/>
            <person name="Silar P."/>
            <person name="Natvig D."/>
            <person name="Lalanne C."/>
            <person name="Gautier V."/>
            <person name="Ament-Velasquez S.L."/>
            <person name="Kruys A."/>
            <person name="Hutchinson M.I."/>
            <person name="Powell A.J."/>
            <person name="Barry K."/>
            <person name="Miller A.N."/>
            <person name="Grigoriev I.V."/>
            <person name="Debuchy R."/>
            <person name="Gladieux P."/>
            <person name="Thoren M.H."/>
            <person name="Johannesson H."/>
        </authorList>
    </citation>
    <scope>NUCLEOTIDE SEQUENCE</scope>
    <source>
        <strain evidence="9">SMH2532-1</strain>
    </source>
</reference>
<comment type="similarity">
    <text evidence="5">Belongs to the SAT4 family.</text>
</comment>